<dbReference type="EMBL" id="FNDK01000019">
    <property type="protein sequence ID" value="SDI03737.1"/>
    <property type="molecule type" value="Genomic_DNA"/>
</dbReference>
<dbReference type="Proteomes" id="UP000199163">
    <property type="component" value="Unassembled WGS sequence"/>
</dbReference>
<dbReference type="RefSeq" id="WP_091274985.1">
    <property type="nucleotide sequence ID" value="NZ_FNDK01000019.1"/>
</dbReference>
<keyword evidence="1" id="KW-0472">Membrane</keyword>
<evidence type="ECO:0000313" key="2">
    <source>
        <dbReference type="EMBL" id="SDI03737.1"/>
    </source>
</evidence>
<keyword evidence="1" id="KW-1133">Transmembrane helix</keyword>
<dbReference type="AlphaFoldDB" id="A0A1G8HAR7"/>
<feature type="transmembrane region" description="Helical" evidence="1">
    <location>
        <begin position="23"/>
        <end position="55"/>
    </location>
</feature>
<keyword evidence="3" id="KW-1185">Reference proteome</keyword>
<protein>
    <submittedName>
        <fullName evidence="2">Uncharacterized protein</fullName>
    </submittedName>
</protein>
<sequence length="90" mass="9780">MGCDQACSACKSSNVWVMSPLRYIFFMSVLPVLAAVLFAVIIHAGFVLFIPAVILTNHMLSKKKAPLVVCRDCKHTAAQPKGKSHYSSAL</sequence>
<evidence type="ECO:0000256" key="1">
    <source>
        <dbReference type="SAM" id="Phobius"/>
    </source>
</evidence>
<gene>
    <name evidence="2" type="ORF">SAMN05192534_11924</name>
</gene>
<dbReference type="STRING" id="568899.SAMN05192534_11924"/>
<name>A0A1G8HAR7_9BACI</name>
<reference evidence="2 3" key="1">
    <citation type="submission" date="2016-10" db="EMBL/GenBank/DDBJ databases">
        <authorList>
            <person name="de Groot N.N."/>
        </authorList>
    </citation>
    <scope>NUCLEOTIDE SEQUENCE [LARGE SCALE GENOMIC DNA]</scope>
    <source>
        <strain evidence="2 3">DSM 21632</strain>
    </source>
</reference>
<organism evidence="2 3">
    <name type="scientific">Alteribacillus persepolensis</name>
    <dbReference type="NCBI Taxonomy" id="568899"/>
    <lineage>
        <taxon>Bacteria</taxon>
        <taxon>Bacillati</taxon>
        <taxon>Bacillota</taxon>
        <taxon>Bacilli</taxon>
        <taxon>Bacillales</taxon>
        <taxon>Bacillaceae</taxon>
        <taxon>Alteribacillus</taxon>
    </lineage>
</organism>
<proteinExistence type="predicted"/>
<dbReference type="OrthoDB" id="2974358at2"/>
<accession>A0A1G8HAR7</accession>
<evidence type="ECO:0000313" key="3">
    <source>
        <dbReference type="Proteomes" id="UP000199163"/>
    </source>
</evidence>
<keyword evidence="1" id="KW-0812">Transmembrane</keyword>